<dbReference type="Pfam" id="PF13205">
    <property type="entry name" value="Big_5"/>
    <property type="match status" value="1"/>
</dbReference>
<feature type="compositionally biased region" description="Gly residues" evidence="3">
    <location>
        <begin position="257"/>
        <end position="272"/>
    </location>
</feature>
<dbReference type="Pfam" id="PF00395">
    <property type="entry name" value="SLH"/>
    <property type="match status" value="3"/>
</dbReference>
<protein>
    <recommendedName>
        <fullName evidence="5">SLH domain-containing protein</fullName>
    </recommendedName>
</protein>
<dbReference type="InterPro" id="IPR032812">
    <property type="entry name" value="SbsA_Ig"/>
</dbReference>
<feature type="signal peptide" evidence="4">
    <location>
        <begin position="1"/>
        <end position="27"/>
    </location>
</feature>
<evidence type="ECO:0000313" key="6">
    <source>
        <dbReference type="EMBL" id="GAW91176.1"/>
    </source>
</evidence>
<proteinExistence type="predicted"/>
<name>A0A1Z5HNR8_9FIRM</name>
<sequence length="599" mass="61998">MGKELLHKAMLVTLVVVSLVLSPLAFAAEAPAPPAAYYGTVDLNGRPAPVGTVITAKIDGEVRGQITLSETGKYGSSSNPLIPKLIVNGTAADEGKLVTFEVDGVTAAETVIFKSGDVQEVNLTAVGVDAIPPTVSATDPIDGAAGVPVSGAIILTFSEDIIEGDAYDNVVVKDGNGDTVAVAKSISGNALTLAPETNLEYDTEYTVMVPAGAVKDMAGNLLENEYTFSFTTQAAPVGSGDSGGSSGDNGESSGSSGSSGGGSSGGGGGGGPTQERVRKTVRSRAATVAEMADLVRVEVPAGSVTGSNAAIVAEVVSDSKAKGAGMPLVSRVVDITVENGQVEGEITITLYYDKDRLGENQEAAVFYYNEGAQEWVRVEGTVDDSKGTVTVKVNHLTLFAVFAVDKVTFKDMENHWAAQTVAHLASMGVINGYPDGTFKPEDNITRAEAAAILMRGLKLDPGGEEELAIFRDAENIPVWARGAVAAVAREGLVKGYPQSDGSLTFEADKPISRAELAALMVRIVVKELGPVSGEAPTFADADEFPPWAEEAVAVAAKEGIVEGYPDGTFRAENTVTRAEAATMILRLLDLIYTESTTGV</sequence>
<evidence type="ECO:0000256" key="3">
    <source>
        <dbReference type="SAM" id="MobiDB-lite"/>
    </source>
</evidence>
<dbReference type="EMBL" id="BDGJ01000008">
    <property type="protein sequence ID" value="GAW91176.1"/>
    <property type="molecule type" value="Genomic_DNA"/>
</dbReference>
<organism evidence="6 7">
    <name type="scientific">Calderihabitans maritimus</name>
    <dbReference type="NCBI Taxonomy" id="1246530"/>
    <lineage>
        <taxon>Bacteria</taxon>
        <taxon>Bacillati</taxon>
        <taxon>Bacillota</taxon>
        <taxon>Clostridia</taxon>
        <taxon>Neomoorellales</taxon>
        <taxon>Calderihabitantaceae</taxon>
        <taxon>Calderihabitans</taxon>
    </lineage>
</organism>
<dbReference type="PANTHER" id="PTHR43308">
    <property type="entry name" value="OUTER MEMBRANE PROTEIN ALPHA-RELATED"/>
    <property type="match status" value="1"/>
</dbReference>
<dbReference type="Gene3D" id="2.60.40.1220">
    <property type="match status" value="1"/>
</dbReference>
<gene>
    <name evidence="6" type="ORF">KKC1_03380</name>
</gene>
<feature type="region of interest" description="Disordered" evidence="3">
    <location>
        <begin position="237"/>
        <end position="283"/>
    </location>
</feature>
<dbReference type="InterPro" id="IPR051465">
    <property type="entry name" value="Cell_Envelope_Struct_Comp"/>
</dbReference>
<evidence type="ECO:0000259" key="5">
    <source>
        <dbReference type="PROSITE" id="PS51272"/>
    </source>
</evidence>
<reference evidence="7" key="1">
    <citation type="journal article" date="2017" name="Appl. Environ. Microbiol.">
        <title>Genomic analysis of Calderihabitans maritimus KKC1, a thermophilic hydrogenogenic carboxydotrophic bacterium isolated from marine sediment.</title>
        <authorList>
            <person name="Omae K."/>
            <person name="Yoneda Y."/>
            <person name="Fukuyama Y."/>
            <person name="Yoshida T."/>
            <person name="Sako Y."/>
        </authorList>
    </citation>
    <scope>NUCLEOTIDE SEQUENCE [LARGE SCALE GENOMIC DNA]</scope>
    <source>
        <strain evidence="7">KKC1</strain>
    </source>
</reference>
<keyword evidence="7" id="KW-1185">Reference proteome</keyword>
<dbReference type="InterPro" id="IPR014755">
    <property type="entry name" value="Cu-Rt/internalin_Ig-like"/>
</dbReference>
<feature type="domain" description="SLH" evidence="5">
    <location>
        <begin position="404"/>
        <end position="467"/>
    </location>
</feature>
<feature type="domain" description="SLH" evidence="5">
    <location>
        <begin position="535"/>
        <end position="598"/>
    </location>
</feature>
<keyword evidence="2" id="KW-0677">Repeat</keyword>
<comment type="caution">
    <text evidence="6">The sequence shown here is derived from an EMBL/GenBank/DDBJ whole genome shotgun (WGS) entry which is preliminary data.</text>
</comment>
<evidence type="ECO:0000256" key="4">
    <source>
        <dbReference type="SAM" id="SignalP"/>
    </source>
</evidence>
<dbReference type="InterPro" id="IPR001119">
    <property type="entry name" value="SLH_dom"/>
</dbReference>
<accession>A0A1Z5HNR8</accession>
<feature type="domain" description="SLH" evidence="5">
    <location>
        <begin position="468"/>
        <end position="534"/>
    </location>
</feature>
<evidence type="ECO:0000313" key="7">
    <source>
        <dbReference type="Proteomes" id="UP000197032"/>
    </source>
</evidence>
<dbReference type="RefSeq" id="WP_088552756.1">
    <property type="nucleotide sequence ID" value="NZ_BDGJ01000008.1"/>
</dbReference>
<dbReference type="Proteomes" id="UP000197032">
    <property type="component" value="Unassembled WGS sequence"/>
</dbReference>
<dbReference type="AlphaFoldDB" id="A0A1Z5HNR8"/>
<dbReference type="OrthoDB" id="174569at2"/>
<dbReference type="PROSITE" id="PS51272">
    <property type="entry name" value="SLH"/>
    <property type="match status" value="3"/>
</dbReference>
<evidence type="ECO:0000256" key="1">
    <source>
        <dbReference type="ARBA" id="ARBA00022729"/>
    </source>
</evidence>
<keyword evidence="1 4" id="KW-0732">Signal</keyword>
<evidence type="ECO:0000256" key="2">
    <source>
        <dbReference type="ARBA" id="ARBA00022737"/>
    </source>
</evidence>
<feature type="chain" id="PRO_5012125242" description="SLH domain-containing protein" evidence="4">
    <location>
        <begin position="28"/>
        <end position="599"/>
    </location>
</feature>